<dbReference type="GeneID" id="35805819"/>
<gene>
    <name evidence="1" type="ORF">M972_111582</name>
</gene>
<accession>A0AB36TFW2</accession>
<dbReference type="RefSeq" id="WP_003516207.1">
    <property type="nucleotide sequence ID" value="NZ_CP013828.1"/>
</dbReference>
<dbReference type="EMBL" id="PDBW01000001">
    <property type="protein sequence ID" value="PFH02794.1"/>
    <property type="molecule type" value="Genomic_DNA"/>
</dbReference>
<proteinExistence type="predicted"/>
<name>A0AB36TFW2_ACETH</name>
<sequence>MKVIVFRANTKKNKKTHAKAVNPRFGFERFLFFSFIILFSALVLVQAALMNPATRTFLVNDNGLEGSPLQFEEYLYSEGEISVALCSADVDENLKLLVNGEEVAVFSQNVINLKVKEGDVVSVDGSSTEEAEVAIVYATDNIKLDNIGERIKVNSEVKHIARIIIE</sequence>
<evidence type="ECO:0000313" key="1">
    <source>
        <dbReference type="EMBL" id="PFH02794.1"/>
    </source>
</evidence>
<organism evidence="1 2">
    <name type="scientific">Acetivibrio thermocellus AD2</name>
    <dbReference type="NCBI Taxonomy" id="1138384"/>
    <lineage>
        <taxon>Bacteria</taxon>
        <taxon>Bacillati</taxon>
        <taxon>Bacillota</taxon>
        <taxon>Clostridia</taxon>
        <taxon>Eubacteriales</taxon>
        <taxon>Oscillospiraceae</taxon>
        <taxon>Acetivibrio</taxon>
    </lineage>
</organism>
<reference evidence="1 2" key="1">
    <citation type="submission" date="2017-09" db="EMBL/GenBank/DDBJ databases">
        <title>Evaluation of Pacific Biosciences Sequencing Technology to Finishing C. thermocellum Genome Sequences.</title>
        <authorList>
            <person name="Brown S."/>
        </authorList>
    </citation>
    <scope>NUCLEOTIDE SEQUENCE [LARGE SCALE GENOMIC DNA]</scope>
    <source>
        <strain evidence="1 2">AD2</strain>
    </source>
</reference>
<protein>
    <submittedName>
        <fullName evidence="1">Uncharacterized protein</fullName>
    </submittedName>
</protein>
<evidence type="ECO:0000313" key="2">
    <source>
        <dbReference type="Proteomes" id="UP000223596"/>
    </source>
</evidence>
<comment type="caution">
    <text evidence="1">The sequence shown here is derived from an EMBL/GenBank/DDBJ whole genome shotgun (WGS) entry which is preliminary data.</text>
</comment>
<dbReference type="Proteomes" id="UP000223596">
    <property type="component" value="Unassembled WGS sequence"/>
</dbReference>
<dbReference type="AlphaFoldDB" id="A0AB36TFW2"/>